<dbReference type="Gene3D" id="3.90.220.20">
    <property type="entry name" value="DNA methylase specificity domains"/>
    <property type="match status" value="1"/>
</dbReference>
<evidence type="ECO:0000259" key="4">
    <source>
        <dbReference type="Pfam" id="PF01420"/>
    </source>
</evidence>
<dbReference type="STRING" id="1121432.SAMN02745219_02199"/>
<sequence>MVLSRIYGKPITHAAFLNYYLNMESTQNRLKLLATRGVSQSNISATKLKGFLIPIPPISEQKQIANFLTLMDQKINVEETRKSTLQSLFQTMLHLLMTGKVRVKDLEVNLDAPGR</sequence>
<dbReference type="AlphaFoldDB" id="A0A1M6I4W9"/>
<keyword evidence="2" id="KW-0680">Restriction system</keyword>
<evidence type="ECO:0000256" key="1">
    <source>
        <dbReference type="ARBA" id="ARBA00010923"/>
    </source>
</evidence>
<feature type="domain" description="Type I restriction modification DNA specificity" evidence="4">
    <location>
        <begin position="16"/>
        <end position="85"/>
    </location>
</feature>
<proteinExistence type="inferred from homology"/>
<keyword evidence="6" id="KW-1185">Reference proteome</keyword>
<reference evidence="6" key="1">
    <citation type="submission" date="2016-11" db="EMBL/GenBank/DDBJ databases">
        <authorList>
            <person name="Varghese N."/>
            <person name="Submissions S."/>
        </authorList>
    </citation>
    <scope>NUCLEOTIDE SEQUENCE [LARGE SCALE GENOMIC DNA]</scope>
    <source>
        <strain evidence="6">DSM 16057</strain>
    </source>
</reference>
<evidence type="ECO:0000256" key="3">
    <source>
        <dbReference type="ARBA" id="ARBA00023125"/>
    </source>
</evidence>
<comment type="similarity">
    <text evidence="1">Belongs to the type-I restriction system S methylase family.</text>
</comment>
<dbReference type="InterPro" id="IPR044946">
    <property type="entry name" value="Restrct_endonuc_typeI_TRD_sf"/>
</dbReference>
<evidence type="ECO:0000313" key="6">
    <source>
        <dbReference type="Proteomes" id="UP000184529"/>
    </source>
</evidence>
<dbReference type="EMBL" id="FQZM01000027">
    <property type="protein sequence ID" value="SHJ29479.1"/>
    <property type="molecule type" value="Genomic_DNA"/>
</dbReference>
<dbReference type="GO" id="GO:0003677">
    <property type="term" value="F:DNA binding"/>
    <property type="evidence" value="ECO:0007669"/>
    <property type="project" value="UniProtKB-KW"/>
</dbReference>
<evidence type="ECO:0000313" key="5">
    <source>
        <dbReference type="EMBL" id="SHJ29479.1"/>
    </source>
</evidence>
<dbReference type="GO" id="GO:0009307">
    <property type="term" value="P:DNA restriction-modification system"/>
    <property type="evidence" value="ECO:0007669"/>
    <property type="project" value="UniProtKB-KW"/>
</dbReference>
<gene>
    <name evidence="5" type="ORF">SAMN02745219_02199</name>
</gene>
<protein>
    <submittedName>
        <fullName evidence="5">Type I restriction modification DNA specificity domain-containing protein</fullName>
    </submittedName>
</protein>
<dbReference type="OrthoDB" id="9811611at2"/>
<dbReference type="Proteomes" id="UP000184529">
    <property type="component" value="Unassembled WGS sequence"/>
</dbReference>
<keyword evidence="3" id="KW-0238">DNA-binding</keyword>
<dbReference type="PANTHER" id="PTHR30408:SF12">
    <property type="entry name" value="TYPE I RESTRICTION ENZYME MJAVIII SPECIFICITY SUBUNIT"/>
    <property type="match status" value="1"/>
</dbReference>
<name>A0A1M6I4W9_9FIRM</name>
<evidence type="ECO:0000256" key="2">
    <source>
        <dbReference type="ARBA" id="ARBA00022747"/>
    </source>
</evidence>
<organism evidence="5 6">
    <name type="scientific">Desulfofundulus thermosubterraneus DSM 16057</name>
    <dbReference type="NCBI Taxonomy" id="1121432"/>
    <lineage>
        <taxon>Bacteria</taxon>
        <taxon>Bacillati</taxon>
        <taxon>Bacillota</taxon>
        <taxon>Clostridia</taxon>
        <taxon>Eubacteriales</taxon>
        <taxon>Peptococcaceae</taxon>
        <taxon>Desulfofundulus</taxon>
    </lineage>
</organism>
<dbReference type="InterPro" id="IPR052021">
    <property type="entry name" value="Type-I_RS_S_subunit"/>
</dbReference>
<dbReference type="SUPFAM" id="SSF116734">
    <property type="entry name" value="DNA methylase specificity domain"/>
    <property type="match status" value="1"/>
</dbReference>
<dbReference type="PANTHER" id="PTHR30408">
    <property type="entry name" value="TYPE-1 RESTRICTION ENZYME ECOKI SPECIFICITY PROTEIN"/>
    <property type="match status" value="1"/>
</dbReference>
<dbReference type="Pfam" id="PF01420">
    <property type="entry name" value="Methylase_S"/>
    <property type="match status" value="1"/>
</dbReference>
<accession>A0A1M6I4W9</accession>
<dbReference type="InterPro" id="IPR000055">
    <property type="entry name" value="Restrct_endonuc_typeI_TRD"/>
</dbReference>
<dbReference type="RefSeq" id="WP_084062310.1">
    <property type="nucleotide sequence ID" value="NZ_FQZM01000027.1"/>
</dbReference>